<dbReference type="EMBL" id="JAHXZN010000001">
    <property type="protein sequence ID" value="MBW6529390.1"/>
    <property type="molecule type" value="Genomic_DNA"/>
</dbReference>
<keyword evidence="6" id="KW-0812">Transmembrane</keyword>
<evidence type="ECO:0000256" key="6">
    <source>
        <dbReference type="ARBA" id="ARBA00022692"/>
    </source>
</evidence>
<keyword evidence="4" id="KW-1003">Cell membrane</keyword>
<keyword evidence="12" id="KW-1185">Reference proteome</keyword>
<name>A0ABS7BIN0_9SPHN</name>
<evidence type="ECO:0000313" key="11">
    <source>
        <dbReference type="EMBL" id="MBW6529390.1"/>
    </source>
</evidence>
<keyword evidence="5 10" id="KW-0145">Chemotaxis</keyword>
<evidence type="ECO:0000256" key="1">
    <source>
        <dbReference type="ARBA" id="ARBA00002254"/>
    </source>
</evidence>
<gene>
    <name evidence="11" type="ORF">KZ820_01460</name>
</gene>
<sequence>MALAGVWPFAGGETAGQPSGQAASARYVDVPPMVVTLRSADGRQHFLKLHFVIVASDSAQVGRITSAMPLILDTLQSFLRELRPEDLSGSAAVFRVKEEILVRLRDALGHDGVNEVLIQDLIEQ</sequence>
<keyword evidence="8" id="KW-1133">Transmembrane helix</keyword>
<comment type="subcellular location">
    <subcellularLocation>
        <location evidence="10">Cell inner membrane</location>
    </subcellularLocation>
    <subcellularLocation>
        <location evidence="2">Cell membrane</location>
        <topology evidence="2">Single-pass membrane protein</topology>
    </subcellularLocation>
</comment>
<keyword evidence="10" id="KW-0997">Cell inner membrane</keyword>
<evidence type="ECO:0000256" key="8">
    <source>
        <dbReference type="ARBA" id="ARBA00022989"/>
    </source>
</evidence>
<comment type="similarity">
    <text evidence="3 10">Belongs to the FliL family.</text>
</comment>
<evidence type="ECO:0000256" key="2">
    <source>
        <dbReference type="ARBA" id="ARBA00004162"/>
    </source>
</evidence>
<protein>
    <recommendedName>
        <fullName evidence="10">Flagellar protein FliL</fullName>
    </recommendedName>
</protein>
<evidence type="ECO:0000313" key="12">
    <source>
        <dbReference type="Proteomes" id="UP000759103"/>
    </source>
</evidence>
<keyword evidence="11" id="KW-0966">Cell projection</keyword>
<keyword evidence="11" id="KW-0969">Cilium</keyword>
<comment type="function">
    <text evidence="1 10">Controls the rotational direction of flagella during chemotaxis.</text>
</comment>
<accession>A0ABS7BIN0</accession>
<evidence type="ECO:0000256" key="10">
    <source>
        <dbReference type="RuleBase" id="RU364125"/>
    </source>
</evidence>
<evidence type="ECO:0000256" key="7">
    <source>
        <dbReference type="ARBA" id="ARBA00022779"/>
    </source>
</evidence>
<evidence type="ECO:0000256" key="3">
    <source>
        <dbReference type="ARBA" id="ARBA00008281"/>
    </source>
</evidence>
<dbReference type="InterPro" id="IPR005503">
    <property type="entry name" value="FliL"/>
</dbReference>
<evidence type="ECO:0000256" key="9">
    <source>
        <dbReference type="ARBA" id="ARBA00023136"/>
    </source>
</evidence>
<comment type="caution">
    <text evidence="11">The sequence shown here is derived from an EMBL/GenBank/DDBJ whole genome shotgun (WGS) entry which is preliminary data.</text>
</comment>
<keyword evidence="9 10" id="KW-0472">Membrane</keyword>
<dbReference type="Proteomes" id="UP000759103">
    <property type="component" value="Unassembled WGS sequence"/>
</dbReference>
<proteinExistence type="inferred from homology"/>
<organism evidence="11 12">
    <name type="scientific">Sphingomonas citri</name>
    <dbReference type="NCBI Taxonomy" id="2862499"/>
    <lineage>
        <taxon>Bacteria</taxon>
        <taxon>Pseudomonadati</taxon>
        <taxon>Pseudomonadota</taxon>
        <taxon>Alphaproteobacteria</taxon>
        <taxon>Sphingomonadales</taxon>
        <taxon>Sphingomonadaceae</taxon>
        <taxon>Sphingomonas</taxon>
    </lineage>
</organism>
<keyword evidence="11" id="KW-0282">Flagellum</keyword>
<keyword evidence="7 10" id="KW-0283">Flagellar rotation</keyword>
<dbReference type="Pfam" id="PF03748">
    <property type="entry name" value="FliL"/>
    <property type="match status" value="1"/>
</dbReference>
<evidence type="ECO:0000256" key="4">
    <source>
        <dbReference type="ARBA" id="ARBA00022475"/>
    </source>
</evidence>
<reference evidence="11 12" key="1">
    <citation type="submission" date="2021-07" db="EMBL/GenBank/DDBJ databases">
        <title>Sphingomonas sp.</title>
        <authorList>
            <person name="Feng G."/>
            <person name="Li J."/>
            <person name="Pan M."/>
        </authorList>
    </citation>
    <scope>NUCLEOTIDE SEQUENCE [LARGE SCALE GENOMIC DNA]</scope>
    <source>
        <strain evidence="11 12">RRHST34</strain>
    </source>
</reference>
<evidence type="ECO:0000256" key="5">
    <source>
        <dbReference type="ARBA" id="ARBA00022500"/>
    </source>
</evidence>